<evidence type="ECO:0000313" key="12">
    <source>
        <dbReference type="EMBL" id="CAG8405453.1"/>
    </source>
</evidence>
<keyword evidence="5 11" id="KW-1133">Transmembrane helix</keyword>
<proteinExistence type="inferred from homology"/>
<dbReference type="GO" id="GO:0005886">
    <property type="term" value="C:plasma membrane"/>
    <property type="evidence" value="ECO:0007669"/>
    <property type="project" value="TreeGrafter"/>
</dbReference>
<gene>
    <name evidence="12" type="ORF">PSALAMII_LOCUS8235</name>
</gene>
<dbReference type="Pfam" id="PF02076">
    <property type="entry name" value="STE3"/>
    <property type="match status" value="1"/>
</dbReference>
<evidence type="ECO:0000313" key="13">
    <source>
        <dbReference type="Proteomes" id="UP001152649"/>
    </source>
</evidence>
<feature type="transmembrane region" description="Helical" evidence="11">
    <location>
        <begin position="238"/>
        <end position="258"/>
    </location>
</feature>
<feature type="region of interest" description="Disordered" evidence="10">
    <location>
        <begin position="442"/>
        <end position="464"/>
    </location>
</feature>
<comment type="similarity">
    <text evidence="2">Belongs to the G-protein coupled receptor 4 family.</text>
</comment>
<sequence length="479" mass="54022">MINLHSKYVQFPTHYTPTDGMDVRHRYPVAVVLPTLSFLSIAVGIPPLILLAKNRNYPAANLIAWSIILNLFNIINALCWPNDDVDSWWDGSGLCDIEVKVMVAGYIGVPGALLCIFRSLAIVLDTDRATLVPSRSQRWRNRFMDIVFCVVAPLIAMATHIVYQKSRYYVFSISGCVNNYDESWVSLVLAYIWPPIICVIAAYYCCLVLIRVRRYRNEFANILRASSSNLSKSRFMRLFFLALSMLVCILPLQGFVVYTDITLALPWHPYSWSETHGEDWSKIIKVPQGNKVFFDRWTPIVSGFMVFIFFGFGHDATRMYRTIFWYLGLGYCFSSVERPATTPSQATSPGAESGTTLVGTITSSAKSFFSRKGSTSTFLTIGTYNDIEKGTSSSRHGLPARRWKWLSSLFGRRSRHHRRSMTEEGLALRDVAGSGNTILTNAWASPHDKDSFGSPTSSTSNKDNIHVQHVISQQSEIHI</sequence>
<evidence type="ECO:0000256" key="1">
    <source>
        <dbReference type="ARBA" id="ARBA00004141"/>
    </source>
</evidence>
<keyword evidence="7 11" id="KW-0472">Membrane</keyword>
<keyword evidence="4 11" id="KW-0812">Transmembrane</keyword>
<dbReference type="GO" id="GO:0004932">
    <property type="term" value="F:mating-type factor pheromone receptor activity"/>
    <property type="evidence" value="ECO:0007669"/>
    <property type="project" value="InterPro"/>
</dbReference>
<dbReference type="OrthoDB" id="2874149at2759"/>
<feature type="transmembrane region" description="Helical" evidence="11">
    <location>
        <begin position="297"/>
        <end position="313"/>
    </location>
</feature>
<reference evidence="12" key="1">
    <citation type="submission" date="2021-07" db="EMBL/GenBank/DDBJ databases">
        <authorList>
            <person name="Branca A.L. A."/>
        </authorList>
    </citation>
    <scope>NUCLEOTIDE SEQUENCE</scope>
</reference>
<evidence type="ECO:0000256" key="9">
    <source>
        <dbReference type="ARBA" id="ARBA00023224"/>
    </source>
</evidence>
<organism evidence="12 13">
    <name type="scientific">Penicillium salamii</name>
    <dbReference type="NCBI Taxonomy" id="1612424"/>
    <lineage>
        <taxon>Eukaryota</taxon>
        <taxon>Fungi</taxon>
        <taxon>Dikarya</taxon>
        <taxon>Ascomycota</taxon>
        <taxon>Pezizomycotina</taxon>
        <taxon>Eurotiomycetes</taxon>
        <taxon>Eurotiomycetidae</taxon>
        <taxon>Eurotiales</taxon>
        <taxon>Aspergillaceae</taxon>
        <taxon>Penicillium</taxon>
    </lineage>
</organism>
<evidence type="ECO:0000256" key="5">
    <source>
        <dbReference type="ARBA" id="ARBA00022989"/>
    </source>
</evidence>
<feature type="transmembrane region" description="Helical" evidence="11">
    <location>
        <begin position="143"/>
        <end position="163"/>
    </location>
</feature>
<feature type="transmembrane region" description="Helical" evidence="11">
    <location>
        <begin position="101"/>
        <end position="123"/>
    </location>
</feature>
<evidence type="ECO:0000256" key="10">
    <source>
        <dbReference type="SAM" id="MobiDB-lite"/>
    </source>
</evidence>
<keyword evidence="3" id="KW-0589">Pheromone response</keyword>
<feature type="transmembrane region" description="Helical" evidence="11">
    <location>
        <begin position="27"/>
        <end position="50"/>
    </location>
</feature>
<feature type="compositionally biased region" description="Polar residues" evidence="10">
    <location>
        <begin position="453"/>
        <end position="462"/>
    </location>
</feature>
<comment type="caution">
    <text evidence="12">The sequence shown here is derived from an EMBL/GenBank/DDBJ whole genome shotgun (WGS) entry which is preliminary data.</text>
</comment>
<protein>
    <recommendedName>
        <fullName evidence="14">A-pheromone receptor PreA</fullName>
    </recommendedName>
</protein>
<keyword evidence="6" id="KW-0297">G-protein coupled receptor</keyword>
<dbReference type="GO" id="GO:0000750">
    <property type="term" value="P:pheromone-dependent signal transduction involved in conjugation with cellular fusion"/>
    <property type="evidence" value="ECO:0007669"/>
    <property type="project" value="TreeGrafter"/>
</dbReference>
<comment type="subcellular location">
    <subcellularLocation>
        <location evidence="1">Membrane</location>
        <topology evidence="1">Multi-pass membrane protein</topology>
    </subcellularLocation>
</comment>
<feature type="transmembrane region" description="Helical" evidence="11">
    <location>
        <begin position="183"/>
        <end position="210"/>
    </location>
</feature>
<evidence type="ECO:0000256" key="3">
    <source>
        <dbReference type="ARBA" id="ARBA00022507"/>
    </source>
</evidence>
<name>A0A9W4JKD9_9EURO</name>
<evidence type="ECO:0000256" key="7">
    <source>
        <dbReference type="ARBA" id="ARBA00023136"/>
    </source>
</evidence>
<keyword evidence="8" id="KW-0675">Receptor</keyword>
<accession>A0A9W4JKD9</accession>
<keyword evidence="13" id="KW-1185">Reference proteome</keyword>
<feature type="transmembrane region" description="Helical" evidence="11">
    <location>
        <begin position="62"/>
        <end position="81"/>
    </location>
</feature>
<evidence type="ECO:0000256" key="11">
    <source>
        <dbReference type="SAM" id="Phobius"/>
    </source>
</evidence>
<dbReference type="Proteomes" id="UP001152649">
    <property type="component" value="Unassembled WGS sequence"/>
</dbReference>
<dbReference type="EMBL" id="CAJVPG010000422">
    <property type="protein sequence ID" value="CAG8405453.1"/>
    <property type="molecule type" value="Genomic_DNA"/>
</dbReference>
<dbReference type="CDD" id="cd14966">
    <property type="entry name" value="7tmD_STE3"/>
    <property type="match status" value="1"/>
</dbReference>
<dbReference type="PANTHER" id="PTHR28097">
    <property type="entry name" value="PHEROMONE A FACTOR RECEPTOR"/>
    <property type="match status" value="1"/>
</dbReference>
<dbReference type="PRINTS" id="PR00899">
    <property type="entry name" value="GPCRSTE3"/>
</dbReference>
<dbReference type="InterPro" id="IPR001499">
    <property type="entry name" value="GPCR_STE3"/>
</dbReference>
<evidence type="ECO:0008006" key="14">
    <source>
        <dbReference type="Google" id="ProtNLM"/>
    </source>
</evidence>
<dbReference type="PANTHER" id="PTHR28097:SF1">
    <property type="entry name" value="PHEROMONE A FACTOR RECEPTOR"/>
    <property type="match status" value="1"/>
</dbReference>
<keyword evidence="9" id="KW-0807">Transducer</keyword>
<evidence type="ECO:0000256" key="8">
    <source>
        <dbReference type="ARBA" id="ARBA00023170"/>
    </source>
</evidence>
<dbReference type="AlphaFoldDB" id="A0A9W4JKD9"/>
<evidence type="ECO:0000256" key="4">
    <source>
        <dbReference type="ARBA" id="ARBA00022692"/>
    </source>
</evidence>
<evidence type="ECO:0000256" key="6">
    <source>
        <dbReference type="ARBA" id="ARBA00023040"/>
    </source>
</evidence>
<evidence type="ECO:0000256" key="2">
    <source>
        <dbReference type="ARBA" id="ARBA00011085"/>
    </source>
</evidence>
<dbReference type="Gene3D" id="1.20.1070.10">
    <property type="entry name" value="Rhodopsin 7-helix transmembrane proteins"/>
    <property type="match status" value="1"/>
</dbReference>